<dbReference type="EMBL" id="KB007947">
    <property type="protein sequence ID" value="ELR18733.1"/>
    <property type="molecule type" value="Genomic_DNA"/>
</dbReference>
<protein>
    <submittedName>
        <fullName evidence="2">Uncharacterized protein</fullName>
    </submittedName>
</protein>
<feature type="compositionally biased region" description="Basic and acidic residues" evidence="1">
    <location>
        <begin position="288"/>
        <end position="304"/>
    </location>
</feature>
<evidence type="ECO:0000256" key="1">
    <source>
        <dbReference type="SAM" id="MobiDB-lite"/>
    </source>
</evidence>
<dbReference type="RefSeq" id="XP_004340783.1">
    <property type="nucleotide sequence ID" value="XM_004340735.1"/>
</dbReference>
<organism evidence="2 3">
    <name type="scientific">Acanthamoeba castellanii (strain ATCC 30010 / Neff)</name>
    <dbReference type="NCBI Taxonomy" id="1257118"/>
    <lineage>
        <taxon>Eukaryota</taxon>
        <taxon>Amoebozoa</taxon>
        <taxon>Discosea</taxon>
        <taxon>Longamoebia</taxon>
        <taxon>Centramoebida</taxon>
        <taxon>Acanthamoebidae</taxon>
        <taxon>Acanthamoeba</taxon>
    </lineage>
</organism>
<feature type="compositionally biased region" description="Polar residues" evidence="1">
    <location>
        <begin position="725"/>
        <end position="739"/>
    </location>
</feature>
<feature type="compositionally biased region" description="Basic and acidic residues" evidence="1">
    <location>
        <begin position="677"/>
        <end position="690"/>
    </location>
</feature>
<dbReference type="Proteomes" id="UP000011083">
    <property type="component" value="Unassembled WGS sequence"/>
</dbReference>
<feature type="compositionally biased region" description="Polar residues" evidence="1">
    <location>
        <begin position="631"/>
        <end position="653"/>
    </location>
</feature>
<feature type="region of interest" description="Disordered" evidence="1">
    <location>
        <begin position="288"/>
        <end position="368"/>
    </location>
</feature>
<proteinExistence type="predicted"/>
<feature type="region of interest" description="Disordered" evidence="1">
    <location>
        <begin position="454"/>
        <end position="488"/>
    </location>
</feature>
<keyword evidence="3" id="KW-1185">Reference proteome</keyword>
<reference evidence="2 3" key="1">
    <citation type="journal article" date="2013" name="Genome Biol.">
        <title>Genome of Acanthamoeba castellanii highlights extensive lateral gene transfer and early evolution of tyrosine kinase signaling.</title>
        <authorList>
            <person name="Clarke M."/>
            <person name="Lohan A.J."/>
            <person name="Liu B."/>
            <person name="Lagkouvardos I."/>
            <person name="Roy S."/>
            <person name="Zafar N."/>
            <person name="Bertelli C."/>
            <person name="Schilde C."/>
            <person name="Kianianmomeni A."/>
            <person name="Burglin T.R."/>
            <person name="Frech C."/>
            <person name="Turcotte B."/>
            <person name="Kopec K.O."/>
            <person name="Synnott J.M."/>
            <person name="Choo C."/>
            <person name="Paponov I."/>
            <person name="Finkler A."/>
            <person name="Soon Heng Tan C."/>
            <person name="Hutchins A.P."/>
            <person name="Weinmeier T."/>
            <person name="Rattei T."/>
            <person name="Chu J.S."/>
            <person name="Gimenez G."/>
            <person name="Irimia M."/>
            <person name="Rigden D.J."/>
            <person name="Fitzpatrick D.A."/>
            <person name="Lorenzo-Morales J."/>
            <person name="Bateman A."/>
            <person name="Chiu C.H."/>
            <person name="Tang P."/>
            <person name="Hegemann P."/>
            <person name="Fromm H."/>
            <person name="Raoult D."/>
            <person name="Greub G."/>
            <person name="Miranda-Saavedra D."/>
            <person name="Chen N."/>
            <person name="Nash P."/>
            <person name="Ginger M.L."/>
            <person name="Horn M."/>
            <person name="Schaap P."/>
            <person name="Caler L."/>
            <person name="Loftus B."/>
        </authorList>
    </citation>
    <scope>NUCLEOTIDE SEQUENCE [LARGE SCALE GENOMIC DNA]</scope>
    <source>
        <strain evidence="2 3">Neff</strain>
    </source>
</reference>
<feature type="compositionally biased region" description="Polar residues" evidence="1">
    <location>
        <begin position="415"/>
        <end position="428"/>
    </location>
</feature>
<dbReference type="VEuPathDB" id="AmoebaDB:ACA1_015550"/>
<feature type="region of interest" description="Disordered" evidence="1">
    <location>
        <begin position="550"/>
        <end position="739"/>
    </location>
</feature>
<gene>
    <name evidence="2" type="ORF">ACA1_015550</name>
</gene>
<feature type="compositionally biased region" description="Basic residues" evidence="1">
    <location>
        <begin position="608"/>
        <end position="621"/>
    </location>
</feature>
<dbReference type="GeneID" id="14919528"/>
<dbReference type="AlphaFoldDB" id="L8H1U6"/>
<feature type="region of interest" description="Disordered" evidence="1">
    <location>
        <begin position="389"/>
        <end position="436"/>
    </location>
</feature>
<sequence>MDGGDSPSGGFWRRLKKKVAEPFVVGRKVGAGSNSPSRDNSLEVATQRYREAHEEENNKTRIKDIIRRDLLFYPTFRNALQGNSERTESSLRYAELYERYKDLYAPLLYDDPEDDWSNVGDTDREDSLFLAGEAYDPKRAASMLGSRQTIPSEVAEADLTWAKNNIEDKEIADELCKMQKKMRDRNEIYVLLTAAKRQTARELEELFGSEDRAREIQQLDGAQKDRVMNSVKAQIKELAKYQEEIAHHYAFCQEVLKRASDAPQIDALVLKDEWAAEIGRELAKRKEALEREQEQEREKERQRELEEEEERQKANSPRAAKSEKGEEQPLPEETNVQTRQEESLLYEISSKARAAKVEPPPTPASPIPASALKRLLSLEAGGSLHLPKMMAIDFSGEDPTRPSLQQDEGEEEAGQPQSPLTTSNQNKFVSVRKKQRKPSLNELFIIGRRENTIGRAVDESTQTAPAAANAPGAEKKKDAAEGRYDHEEKKKVEEDFIIVFKYGGKAYRCSEKEKTILERQVKTLDPSTFQMLLDDFQLEVYAVLDEPQAQAPQVLSAEPPQPESSPAEKSEDEEDSEEEEKEEEWEAEEDVDDAFGSKTETNNTNSTKNRRRRRRRGKRRNAAASATTATPQQKSEAATATTPQKNVSGQSQGVELGGRVWTRSPASPFTPSKRANRLAEKNNTMRDTMRKRMQLAYEEEVHKQHGGAEGGKSPLVWKRERKGGSQLQPATVSSRKNVA</sequence>
<feature type="compositionally biased region" description="Basic and acidic residues" evidence="1">
    <location>
        <begin position="473"/>
        <end position="488"/>
    </location>
</feature>
<evidence type="ECO:0000313" key="3">
    <source>
        <dbReference type="Proteomes" id="UP000011083"/>
    </source>
</evidence>
<feature type="compositionally biased region" description="Acidic residues" evidence="1">
    <location>
        <begin position="570"/>
        <end position="593"/>
    </location>
</feature>
<name>L8H1U6_ACACF</name>
<accession>L8H1U6</accession>
<dbReference type="KEGG" id="acan:ACA1_015550"/>
<feature type="compositionally biased region" description="Low complexity" evidence="1">
    <location>
        <begin position="597"/>
        <end position="607"/>
    </location>
</feature>
<evidence type="ECO:0000313" key="2">
    <source>
        <dbReference type="EMBL" id="ELR18733.1"/>
    </source>
</evidence>